<reference evidence="3" key="1">
    <citation type="submission" date="2020-08" db="EMBL/GenBank/DDBJ databases">
        <title>Chromosome-level assembly of Southern catfish (Silurus meridionalis) provides insights into visual adaptation to the nocturnal and benthic lifestyles.</title>
        <authorList>
            <person name="Zhang Y."/>
            <person name="Wang D."/>
            <person name="Peng Z."/>
        </authorList>
    </citation>
    <scope>NUCLEOTIDE SEQUENCE</scope>
    <source>
        <strain evidence="3">SWU-2019-XX</strain>
        <tissue evidence="3">Muscle</tissue>
    </source>
</reference>
<comment type="caution">
    <text evidence="3">The sequence shown here is derived from an EMBL/GenBank/DDBJ whole genome shotgun (WGS) entry which is preliminary data.</text>
</comment>
<dbReference type="PANTHER" id="PTHR10411">
    <property type="entry name" value="GROWTH ARREST AND DNA DAMAGE-INDUCIBLE PROTEIN GADD45"/>
    <property type="match status" value="1"/>
</dbReference>
<name>A0A8T0ARN6_SILME</name>
<dbReference type="GO" id="GO:0005737">
    <property type="term" value="C:cytoplasm"/>
    <property type="evidence" value="ECO:0007669"/>
    <property type="project" value="TreeGrafter"/>
</dbReference>
<dbReference type="InterPro" id="IPR029064">
    <property type="entry name" value="Ribosomal_eL30-like_sf"/>
</dbReference>
<organism evidence="3 4">
    <name type="scientific">Silurus meridionalis</name>
    <name type="common">Southern catfish</name>
    <name type="synonym">Silurus soldatovi meridionalis</name>
    <dbReference type="NCBI Taxonomy" id="175797"/>
    <lineage>
        <taxon>Eukaryota</taxon>
        <taxon>Metazoa</taxon>
        <taxon>Chordata</taxon>
        <taxon>Craniata</taxon>
        <taxon>Vertebrata</taxon>
        <taxon>Euteleostomi</taxon>
        <taxon>Actinopterygii</taxon>
        <taxon>Neopterygii</taxon>
        <taxon>Teleostei</taxon>
        <taxon>Ostariophysi</taxon>
        <taxon>Siluriformes</taxon>
        <taxon>Siluridae</taxon>
        <taxon>Silurus</taxon>
    </lineage>
</organism>
<dbReference type="Proteomes" id="UP000606274">
    <property type="component" value="Unassembled WGS sequence"/>
</dbReference>
<evidence type="ECO:0000313" key="3">
    <source>
        <dbReference type="EMBL" id="KAF7694800.1"/>
    </source>
</evidence>
<protein>
    <recommendedName>
        <fullName evidence="2">Ribosomal protein eL8/eL30/eS12/Gadd45 domain-containing protein</fullName>
    </recommendedName>
</protein>
<dbReference type="Gene3D" id="3.30.1330.30">
    <property type="match status" value="1"/>
</dbReference>
<comment type="similarity">
    <text evidence="1">Belongs to the GADD45 family.</text>
</comment>
<keyword evidence="4" id="KW-1185">Reference proteome</keyword>
<accession>A0A8T0ARN6</accession>
<feature type="domain" description="Ribosomal protein eL8/eL30/eS12/Gadd45" evidence="2">
    <location>
        <begin position="28"/>
        <end position="107"/>
    </location>
</feature>
<dbReference type="InterPro" id="IPR024824">
    <property type="entry name" value="GADD45"/>
</dbReference>
<dbReference type="InterPro" id="IPR004038">
    <property type="entry name" value="Ribosomal_eL8/eL30/eS12/Gad45"/>
</dbReference>
<evidence type="ECO:0000259" key="2">
    <source>
        <dbReference type="Pfam" id="PF01248"/>
    </source>
</evidence>
<gene>
    <name evidence="3" type="ORF">HF521_006523</name>
</gene>
<proteinExistence type="inferred from homology"/>
<evidence type="ECO:0000256" key="1">
    <source>
        <dbReference type="ARBA" id="ARBA00007361"/>
    </source>
</evidence>
<evidence type="ECO:0000313" key="4">
    <source>
        <dbReference type="Proteomes" id="UP000606274"/>
    </source>
</evidence>
<dbReference type="OrthoDB" id="5976967at2759"/>
<dbReference type="EMBL" id="JABFDY010000017">
    <property type="protein sequence ID" value="KAF7694800.1"/>
    <property type="molecule type" value="Genomic_DNA"/>
</dbReference>
<dbReference type="GO" id="GO:0005634">
    <property type="term" value="C:nucleus"/>
    <property type="evidence" value="ECO:0007669"/>
    <property type="project" value="InterPro"/>
</dbReference>
<dbReference type="Pfam" id="PF01248">
    <property type="entry name" value="Ribosomal_L7Ae"/>
    <property type="match status" value="1"/>
</dbReference>
<dbReference type="AlphaFoldDB" id="A0A8T0ARN6"/>
<dbReference type="GO" id="GO:0051726">
    <property type="term" value="P:regulation of cell cycle"/>
    <property type="evidence" value="ECO:0007669"/>
    <property type="project" value="InterPro"/>
</dbReference>
<sequence>MTFEEICRQENNTETSDSVHMHSAGRVLEEVLVSSRQQDWLTVGVYESAKVMNTDPDSVALCVLASGDQYEWDVALQIHFTLIQAFCFDYDINIVHVSDVEQLAHIVCGGEDTSDGGDTHCILVTRPSEAAWKDAGLEKLGVFCEERRSVCEWVPTVTLPER</sequence>
<dbReference type="PANTHER" id="PTHR10411:SF4">
    <property type="entry name" value="GROWTH ARREST AND DNA DAMAGE-INDUCIBLE PROTEIN GADD45 GAMMA"/>
    <property type="match status" value="1"/>
</dbReference>